<feature type="non-terminal residue" evidence="1">
    <location>
        <position position="1715"/>
    </location>
</feature>
<evidence type="ECO:0000313" key="2">
    <source>
        <dbReference type="Proteomes" id="UP001057452"/>
    </source>
</evidence>
<comment type="caution">
    <text evidence="1">The sequence shown here is derived from an EMBL/GenBank/DDBJ whole genome shotgun (WGS) entry which is preliminary data.</text>
</comment>
<keyword evidence="2" id="KW-1185">Reference proteome</keyword>
<accession>A0ACB9X8G5</accession>
<dbReference type="Proteomes" id="UP001057452">
    <property type="component" value="Chromosome 8"/>
</dbReference>
<evidence type="ECO:0000313" key="1">
    <source>
        <dbReference type="EMBL" id="KAI4822645.1"/>
    </source>
</evidence>
<dbReference type="EMBL" id="CM043792">
    <property type="protein sequence ID" value="KAI4822645.1"/>
    <property type="molecule type" value="Genomic_DNA"/>
</dbReference>
<gene>
    <name evidence="1" type="ORF">KUCAC02_008177</name>
</gene>
<organism evidence="1 2">
    <name type="scientific">Chaenocephalus aceratus</name>
    <name type="common">Blackfin icefish</name>
    <name type="synonym">Chaenichthys aceratus</name>
    <dbReference type="NCBI Taxonomy" id="36190"/>
    <lineage>
        <taxon>Eukaryota</taxon>
        <taxon>Metazoa</taxon>
        <taxon>Chordata</taxon>
        <taxon>Craniata</taxon>
        <taxon>Vertebrata</taxon>
        <taxon>Euteleostomi</taxon>
        <taxon>Actinopterygii</taxon>
        <taxon>Neopterygii</taxon>
        <taxon>Teleostei</taxon>
        <taxon>Neoteleostei</taxon>
        <taxon>Acanthomorphata</taxon>
        <taxon>Eupercaria</taxon>
        <taxon>Perciformes</taxon>
        <taxon>Notothenioidei</taxon>
        <taxon>Channichthyidae</taxon>
        <taxon>Chaenocephalus</taxon>
    </lineage>
</organism>
<proteinExistence type="predicted"/>
<sequence>MPQSCVPTLSSLLLGACALQRQESSKETKMPQRSQMWPVDDVPPYFKMEPPQTQVHLEGNRLVLTCMAEGSWPLEFKWIYNGTELTRFSLEYRYLMPSLDRSHAGHYRCIVRNRVGAIMQCSTEVQVAYIGGFVEVEKSQTVSQGEGALIHSPQIHSFPRPQITWFRDGRKIPSSSRIDQADADGYEEPNLAVCLPAITLDNTLVILSTVAPDAGRYYAQAVNDKNGENKTSQPIMLTVENVGGPADPIAPAIIIAPKNTSVTMGRNEAIMECVANARPLVKMSITWRKDGVLVSTGIRDFGRRLVISLPAVSDSGFYECEASLRSSSVASVTAGAFLHVLEYPLFVKEPPTHISAEMEKVVDIPCQARGTPQPDIVWYKDAVPISPVKIPRYRVLVGGSLQINGLLPDDTGMFQCFARNHAGEIQTNTYLAVTSIAPNITAGPSDSAVIDSMSVILHCETSGAPRPAITWQKGERVLASGSVQLPRFTLLESGSLLISPSHLSDAGTYTCMASNSRGIDEASSDLLVWARTRINKPPQDQSVIKGTKAVMTCGVTHDPSVTVRYVWEKSGLVIDVNTSPRLRQDPDGTLHISQTWSGDIGTYTCRVTSVGGNDSRNAHLRAFDGNSPLIRYILEVSENNAPWTVLLANIEPESTGVTVGGLIPARSYQFRLCAVNDVGRGQFSKETDRLTLPEEPPSAPPQTVIASGRTNQSIMIQWQPPPESHQNGPLQGYIIRYCLSGLPVDCQMKNITNSDQTSLLLEELIIWTNYEIEVAAYNGAGRGTYSHRVTEWTLQGVPTVPPGNVQVEAVNSTTVRFTWSAPSPQFINGINQGYKLLAWELTRSNEVSVMTARPNFQDSVHVGHISGLKKYTEYYTSVLCFTTPGDGPRSPPQRTRTHEDTPGAVGHLSFTDILDTSLKVSWKEPQEKNGVLTGYRISWEEFNRTNTRVTHYLPNLTQEYKLAMTAKGQGQLSASTISSGVPPELPGPPTNLAISNIGPRSVTIQFKPGYDGKTSISRWHVEAQIGIIGENEEWLVVHQLTNEPDARSLEVLDLNPYTFYRFRMRQVNIVGVSPPSQPSRKIETLQAAPDIAPANVTLRTASETSLWLRWVPLPEWEYNGNPDLVGYRVQYSKAGSKGGVLSHVIMDRLEREFTIEDLEEWMEYEVRVQAINGIGSGPWSHPVHGRTRESVPSSGPTNVSAFATTSSSILVRWGEVPETDRNGLILGYKVVYKEKDSDTAPNFWEVEGNTTHSVQLSTLGKYVLFEIQVLAFTRIGDGRSSSPSILERTLDDVPGPPVGILFPEVRTSSVRLIWQPPAQPNGIILAYQITYRRNSSSSSAATVDVLSPSARQYTASGLKPEAVYVYRLTAQTRKGWGEAAEALVVTTEKRARPQPTSRPVVPQEEVQARRVLLSWEPGSDGLSPVRYYTVQYRELPDSNWTVHSASVSHETNSYIVDRLKPFTSYQFRVKATNDIGDSEYSQESEAITTLQDAPDKPPTILSVTPHTTTSVLVRWQPPTEDHINGVLLGFRVRFRELHYDRIRSFTVRTVNSPSAKWADLAAPYSIRNLSESSLTQYELDNLSKHKRYEIRLSVYNAVGEGPSSSPQEVFVGEAVPTSPSQNVVIQSSTATQLDVTWDPPPLDTQNGDIQGYKIYFWEFQLQNETERLRTLFLPELGVKLKNLTGYTTYMISVAAFNAAGDGPRSLPTRGRTQQA</sequence>
<protein>
    <submittedName>
        <fullName evidence="1">Uncharacterized protein</fullName>
    </submittedName>
</protein>
<name>A0ACB9X8G5_CHAAC</name>
<reference evidence="1" key="1">
    <citation type="submission" date="2022-05" db="EMBL/GenBank/DDBJ databases">
        <title>Chromosome-level genome of Chaenocephalus aceratus.</title>
        <authorList>
            <person name="Park H."/>
        </authorList>
    </citation>
    <scope>NUCLEOTIDE SEQUENCE</scope>
    <source>
        <strain evidence="1">KU_202001</strain>
    </source>
</reference>